<comment type="caution">
    <text evidence="2">The sequence shown here is derived from an EMBL/GenBank/DDBJ whole genome shotgun (WGS) entry which is preliminary data.</text>
</comment>
<keyword evidence="3" id="KW-1185">Reference proteome</keyword>
<dbReference type="AlphaFoldDB" id="A0A8T0E6C7"/>
<evidence type="ECO:0000313" key="2">
    <source>
        <dbReference type="EMBL" id="KAF8766937.1"/>
    </source>
</evidence>
<reference evidence="2" key="2">
    <citation type="submission" date="2020-06" db="EMBL/GenBank/DDBJ databases">
        <authorList>
            <person name="Sheffer M."/>
        </authorList>
    </citation>
    <scope>NUCLEOTIDE SEQUENCE</scope>
</reference>
<feature type="transmembrane region" description="Helical" evidence="1">
    <location>
        <begin position="110"/>
        <end position="128"/>
    </location>
</feature>
<organism evidence="2 3">
    <name type="scientific">Argiope bruennichi</name>
    <name type="common">Wasp spider</name>
    <name type="synonym">Aranea bruennichi</name>
    <dbReference type="NCBI Taxonomy" id="94029"/>
    <lineage>
        <taxon>Eukaryota</taxon>
        <taxon>Metazoa</taxon>
        <taxon>Ecdysozoa</taxon>
        <taxon>Arthropoda</taxon>
        <taxon>Chelicerata</taxon>
        <taxon>Arachnida</taxon>
        <taxon>Araneae</taxon>
        <taxon>Araneomorphae</taxon>
        <taxon>Entelegynae</taxon>
        <taxon>Araneoidea</taxon>
        <taxon>Araneidae</taxon>
        <taxon>Argiope</taxon>
    </lineage>
</organism>
<dbReference type="Proteomes" id="UP000807504">
    <property type="component" value="Unassembled WGS sequence"/>
</dbReference>
<reference evidence="2" key="1">
    <citation type="journal article" date="2020" name="bioRxiv">
        <title>Chromosome-level reference genome of the European wasp spider Argiope bruennichi: a resource for studies on range expansion and evolutionary adaptation.</title>
        <authorList>
            <person name="Sheffer M.M."/>
            <person name="Hoppe A."/>
            <person name="Krehenwinkel H."/>
            <person name="Uhl G."/>
            <person name="Kuss A.W."/>
            <person name="Jensen L."/>
            <person name="Jensen C."/>
            <person name="Gillespie R.G."/>
            <person name="Hoff K.J."/>
            <person name="Prost S."/>
        </authorList>
    </citation>
    <scope>NUCLEOTIDE SEQUENCE</scope>
</reference>
<dbReference type="EMBL" id="JABXBU010002230">
    <property type="protein sequence ID" value="KAF8766937.1"/>
    <property type="molecule type" value="Genomic_DNA"/>
</dbReference>
<accession>A0A8T0E6C7</accession>
<proteinExistence type="predicted"/>
<keyword evidence="1" id="KW-0812">Transmembrane</keyword>
<name>A0A8T0E6C7_ARGBR</name>
<evidence type="ECO:0000256" key="1">
    <source>
        <dbReference type="SAM" id="Phobius"/>
    </source>
</evidence>
<protein>
    <submittedName>
        <fullName evidence="2">Uncharacterized protein</fullName>
    </submittedName>
</protein>
<evidence type="ECO:0000313" key="3">
    <source>
        <dbReference type="Proteomes" id="UP000807504"/>
    </source>
</evidence>
<sequence length="129" mass="14692">MPPCKWEQKVKTTIKEQGDEFFMQMADRVSVLGIFRRPGPAGSLGKGLESRKFNTKLEEEETRCKSISSTSTARQFCVLPKRMNKILFIWFFCGVKTFVSLKRGKMQMRYGGRGAGVLQVFIVVFGVLK</sequence>
<gene>
    <name evidence="2" type="ORF">HNY73_019952</name>
</gene>
<keyword evidence="1" id="KW-1133">Transmembrane helix</keyword>
<keyword evidence="1" id="KW-0472">Membrane</keyword>